<proteinExistence type="predicted"/>
<keyword evidence="3" id="KW-1185">Reference proteome</keyword>
<evidence type="ECO:0000259" key="1">
    <source>
        <dbReference type="Pfam" id="PF13302"/>
    </source>
</evidence>
<dbReference type="PANTHER" id="PTHR43610:SF1">
    <property type="entry name" value="N-ACETYLTRANSFERASE DOMAIN-CONTAINING PROTEIN"/>
    <property type="match status" value="1"/>
</dbReference>
<dbReference type="GO" id="GO:0016747">
    <property type="term" value="F:acyltransferase activity, transferring groups other than amino-acyl groups"/>
    <property type="evidence" value="ECO:0007669"/>
    <property type="project" value="InterPro"/>
</dbReference>
<reference evidence="3" key="1">
    <citation type="submission" date="2018-04" db="EMBL/GenBank/DDBJ databases">
        <authorList>
            <person name="Liu S."/>
            <person name="Wang Z."/>
            <person name="Li J."/>
        </authorList>
    </citation>
    <scope>NUCLEOTIDE SEQUENCE [LARGE SCALE GENOMIC DNA]</scope>
    <source>
        <strain evidence="3">S1194</strain>
    </source>
</reference>
<dbReference type="Proteomes" id="UP000244978">
    <property type="component" value="Unassembled WGS sequence"/>
</dbReference>
<evidence type="ECO:0000313" key="3">
    <source>
        <dbReference type="Proteomes" id="UP000244978"/>
    </source>
</evidence>
<comment type="caution">
    <text evidence="2">The sequence shown here is derived from an EMBL/GenBank/DDBJ whole genome shotgun (WGS) entry which is preliminary data.</text>
</comment>
<keyword evidence="2" id="KW-0808">Transferase</keyword>
<dbReference type="Gene3D" id="3.40.630.30">
    <property type="match status" value="1"/>
</dbReference>
<dbReference type="Pfam" id="PF13302">
    <property type="entry name" value="Acetyltransf_3"/>
    <property type="match status" value="1"/>
</dbReference>
<dbReference type="EMBL" id="QEEX01000001">
    <property type="protein sequence ID" value="PWB97666.1"/>
    <property type="molecule type" value="Genomic_DNA"/>
</dbReference>
<protein>
    <submittedName>
        <fullName evidence="2">N-acetyltransferase</fullName>
    </submittedName>
</protein>
<accession>A0A2U1T1C6</accession>
<dbReference type="PANTHER" id="PTHR43610">
    <property type="entry name" value="BLL6696 PROTEIN"/>
    <property type="match status" value="1"/>
</dbReference>
<sequence>MTTARPPLSVLNGRFVTLEPLIENHLPELFEAIAHPQVFAGGYGGGPAGLPATLTEFCAFARAYYPFGAGNPYAIRLRGGAHDGVLVGTSTLGDFELADEAAHIGWTAYDPRVWGTAVNPEAKLLLLGLAFDSGFGRVKIQADAANERSRAAIAAIGAVYEGTLRRHKRRADGSWRDTAVYSVLREEWPSVRAGLESRLERWGDKPVPFRSTFLPAESDSGE</sequence>
<gene>
    <name evidence="2" type="ORF">DF220_07365</name>
</gene>
<name>A0A2U1T1C6_9MICO</name>
<dbReference type="InterPro" id="IPR016181">
    <property type="entry name" value="Acyl_CoA_acyltransferase"/>
</dbReference>
<dbReference type="InterPro" id="IPR000182">
    <property type="entry name" value="GNAT_dom"/>
</dbReference>
<organism evidence="2 3">
    <name type="scientific">Homoserinimonas hongtaonis</name>
    <dbReference type="NCBI Taxonomy" id="2079791"/>
    <lineage>
        <taxon>Bacteria</taxon>
        <taxon>Bacillati</taxon>
        <taxon>Actinomycetota</taxon>
        <taxon>Actinomycetes</taxon>
        <taxon>Micrococcales</taxon>
        <taxon>Microbacteriaceae</taxon>
        <taxon>Homoserinimonas</taxon>
    </lineage>
</organism>
<dbReference type="RefSeq" id="WP_108997573.1">
    <property type="nucleotide sequence ID" value="NZ_QEEX01000001.1"/>
</dbReference>
<feature type="domain" description="N-acetyltransferase" evidence="1">
    <location>
        <begin position="16"/>
        <end position="158"/>
    </location>
</feature>
<dbReference type="AlphaFoldDB" id="A0A2U1T1C6"/>
<dbReference type="SUPFAM" id="SSF55729">
    <property type="entry name" value="Acyl-CoA N-acyltransferases (Nat)"/>
    <property type="match status" value="1"/>
</dbReference>
<evidence type="ECO:0000313" key="2">
    <source>
        <dbReference type="EMBL" id="PWB97666.1"/>
    </source>
</evidence>